<dbReference type="Proteomes" id="UP001341840">
    <property type="component" value="Unassembled WGS sequence"/>
</dbReference>
<dbReference type="EMBL" id="JASCZI010094358">
    <property type="protein sequence ID" value="MED6153737.1"/>
    <property type="molecule type" value="Genomic_DNA"/>
</dbReference>
<gene>
    <name evidence="2" type="ORF">PIB30_104954</name>
</gene>
<protein>
    <submittedName>
        <fullName evidence="2">Uncharacterized protein</fullName>
    </submittedName>
</protein>
<sequence>MSDNGGAKELVPDSALPVQPSNSNSKHSNFEFGNNGNSDNKEGNNMRIDECEENPLDTMHGDSVKSHAQDEEWIEVQRKRKKKLGPALKKPTSGKSHPRLSHAGPVGRVGKPKPVSSSGVGKPTPSPSSLISRDAAKVGKPSSGPPISTPAPLHPYKRRRPPSLQNSPTEKDLEIDDGALKTGTLAQPLAVQSAAGNGTARHGGSPGPAPVASGSSRFLAEQGNASLPLVEVAGVHSLEQGKGSAPH</sequence>
<feature type="compositionally biased region" description="Pro residues" evidence="1">
    <location>
        <begin position="143"/>
        <end position="153"/>
    </location>
</feature>
<reference evidence="2 3" key="1">
    <citation type="journal article" date="2023" name="Plants (Basel)">
        <title>Bridging the Gap: Combining Genomics and Transcriptomics Approaches to Understand Stylosanthes scabra, an Orphan Legume from the Brazilian Caatinga.</title>
        <authorList>
            <person name="Ferreira-Neto J.R.C."/>
            <person name="da Silva M.D."/>
            <person name="Binneck E."/>
            <person name="de Melo N.F."/>
            <person name="da Silva R.H."/>
            <person name="de Melo A.L.T.M."/>
            <person name="Pandolfi V."/>
            <person name="Bustamante F.O."/>
            <person name="Brasileiro-Vidal A.C."/>
            <person name="Benko-Iseppon A.M."/>
        </authorList>
    </citation>
    <scope>NUCLEOTIDE SEQUENCE [LARGE SCALE GENOMIC DNA]</scope>
    <source>
        <tissue evidence="2">Leaves</tissue>
    </source>
</reference>
<feature type="region of interest" description="Disordered" evidence="1">
    <location>
        <begin position="1"/>
        <end position="217"/>
    </location>
</feature>
<feature type="compositionally biased region" description="Basic and acidic residues" evidence="1">
    <location>
        <begin position="59"/>
        <end position="70"/>
    </location>
</feature>
<organism evidence="2 3">
    <name type="scientific">Stylosanthes scabra</name>
    <dbReference type="NCBI Taxonomy" id="79078"/>
    <lineage>
        <taxon>Eukaryota</taxon>
        <taxon>Viridiplantae</taxon>
        <taxon>Streptophyta</taxon>
        <taxon>Embryophyta</taxon>
        <taxon>Tracheophyta</taxon>
        <taxon>Spermatophyta</taxon>
        <taxon>Magnoliopsida</taxon>
        <taxon>eudicotyledons</taxon>
        <taxon>Gunneridae</taxon>
        <taxon>Pentapetalae</taxon>
        <taxon>rosids</taxon>
        <taxon>fabids</taxon>
        <taxon>Fabales</taxon>
        <taxon>Fabaceae</taxon>
        <taxon>Papilionoideae</taxon>
        <taxon>50 kb inversion clade</taxon>
        <taxon>dalbergioids sensu lato</taxon>
        <taxon>Dalbergieae</taxon>
        <taxon>Pterocarpus clade</taxon>
        <taxon>Stylosanthes</taxon>
    </lineage>
</organism>
<name>A0ABU6TXY7_9FABA</name>
<accession>A0ABU6TXY7</accession>
<evidence type="ECO:0000256" key="1">
    <source>
        <dbReference type="SAM" id="MobiDB-lite"/>
    </source>
</evidence>
<proteinExistence type="predicted"/>
<feature type="compositionally biased region" description="Basic and acidic residues" evidence="1">
    <location>
        <begin position="39"/>
        <end position="49"/>
    </location>
</feature>
<evidence type="ECO:0000313" key="3">
    <source>
        <dbReference type="Proteomes" id="UP001341840"/>
    </source>
</evidence>
<keyword evidence="3" id="KW-1185">Reference proteome</keyword>
<evidence type="ECO:0000313" key="2">
    <source>
        <dbReference type="EMBL" id="MED6153737.1"/>
    </source>
</evidence>
<comment type="caution">
    <text evidence="2">The sequence shown here is derived from an EMBL/GenBank/DDBJ whole genome shotgun (WGS) entry which is preliminary data.</text>
</comment>